<dbReference type="Pfam" id="PF07676">
    <property type="entry name" value="PD40"/>
    <property type="match status" value="1"/>
</dbReference>
<sequence length="268" mass="29605">RRLELAGQALPLGLPVWIDQPPYPDAVAQMAVSRTGTLVYIPEEKSFWQENLVWVNREGEVQHIRSSSGNPFIRLSPDGRRAAISLWEADLTRIEVLELERNVATSLAEAPSIYWFNPVWSLDGSEIVFGTASIGEGALYRKTVDGGEPAELLLRAASHWGVVPWCFGPDGVLAYNTYQPDTQADIHFYSPEQGAELSTTLNDTHNEQQPAFSPDGRWLAYQSDESGTYEIYVSEYPGGGHKKRVSTGGGAGPVWSLDGSELFFQSED</sequence>
<protein>
    <recommendedName>
        <fullName evidence="3">Dipeptidylpeptidase IV N-terminal domain-containing protein</fullName>
    </recommendedName>
</protein>
<dbReference type="Gene3D" id="2.120.10.30">
    <property type="entry name" value="TolB, C-terminal domain"/>
    <property type="match status" value="1"/>
</dbReference>
<dbReference type="SUPFAM" id="SSF82171">
    <property type="entry name" value="DPP6 N-terminal domain-like"/>
    <property type="match status" value="1"/>
</dbReference>
<comment type="caution">
    <text evidence="2">The sequence shown here is derived from an EMBL/GenBank/DDBJ whole genome shotgun (WGS) entry which is preliminary data.</text>
</comment>
<dbReference type="AlphaFoldDB" id="X0U7N7"/>
<comment type="similarity">
    <text evidence="1">Belongs to the TolB family.</text>
</comment>
<dbReference type="EMBL" id="BARS01025204">
    <property type="protein sequence ID" value="GAG01555.1"/>
    <property type="molecule type" value="Genomic_DNA"/>
</dbReference>
<dbReference type="PANTHER" id="PTHR36842:SF1">
    <property type="entry name" value="PROTEIN TOLB"/>
    <property type="match status" value="1"/>
</dbReference>
<name>X0U7N7_9ZZZZ</name>
<dbReference type="InterPro" id="IPR011042">
    <property type="entry name" value="6-blade_b-propeller_TolB-like"/>
</dbReference>
<dbReference type="PANTHER" id="PTHR36842">
    <property type="entry name" value="PROTEIN TOLB HOMOLOG"/>
    <property type="match status" value="1"/>
</dbReference>
<gene>
    <name evidence="2" type="ORF">S01H1_39867</name>
</gene>
<reference evidence="2" key="1">
    <citation type="journal article" date="2014" name="Front. Microbiol.">
        <title>High frequency of phylogenetically diverse reductive dehalogenase-homologous genes in deep subseafloor sedimentary metagenomes.</title>
        <authorList>
            <person name="Kawai M."/>
            <person name="Futagami T."/>
            <person name="Toyoda A."/>
            <person name="Takaki Y."/>
            <person name="Nishi S."/>
            <person name="Hori S."/>
            <person name="Arai W."/>
            <person name="Tsubouchi T."/>
            <person name="Morono Y."/>
            <person name="Uchiyama I."/>
            <person name="Ito T."/>
            <person name="Fujiyama A."/>
            <person name="Inagaki F."/>
            <person name="Takami H."/>
        </authorList>
    </citation>
    <scope>NUCLEOTIDE SEQUENCE</scope>
    <source>
        <strain evidence="2">Expedition CK06-06</strain>
    </source>
</reference>
<accession>X0U7N7</accession>
<evidence type="ECO:0000256" key="1">
    <source>
        <dbReference type="ARBA" id="ARBA00009820"/>
    </source>
</evidence>
<feature type="non-terminal residue" evidence="2">
    <location>
        <position position="1"/>
    </location>
</feature>
<dbReference type="Gene3D" id="2.120.10.60">
    <property type="entry name" value="Tricorn protease N-terminal domain"/>
    <property type="match status" value="1"/>
</dbReference>
<organism evidence="2">
    <name type="scientific">marine sediment metagenome</name>
    <dbReference type="NCBI Taxonomy" id="412755"/>
    <lineage>
        <taxon>unclassified sequences</taxon>
        <taxon>metagenomes</taxon>
        <taxon>ecological metagenomes</taxon>
    </lineage>
</organism>
<evidence type="ECO:0000313" key="2">
    <source>
        <dbReference type="EMBL" id="GAG01555.1"/>
    </source>
</evidence>
<feature type="non-terminal residue" evidence="2">
    <location>
        <position position="268"/>
    </location>
</feature>
<dbReference type="InterPro" id="IPR011659">
    <property type="entry name" value="WD40"/>
</dbReference>
<proteinExistence type="inferred from homology"/>
<evidence type="ECO:0008006" key="3">
    <source>
        <dbReference type="Google" id="ProtNLM"/>
    </source>
</evidence>